<dbReference type="Pfam" id="PF00535">
    <property type="entry name" value="Glycos_transf_2"/>
    <property type="match status" value="1"/>
</dbReference>
<evidence type="ECO:0000259" key="1">
    <source>
        <dbReference type="Pfam" id="PF00535"/>
    </source>
</evidence>
<dbReference type="InterPro" id="IPR029044">
    <property type="entry name" value="Nucleotide-diphossugar_trans"/>
</dbReference>
<dbReference type="PANTHER" id="PTHR22916">
    <property type="entry name" value="GLYCOSYLTRANSFERASE"/>
    <property type="match status" value="1"/>
</dbReference>
<dbReference type="Proteomes" id="UP001596435">
    <property type="component" value="Unassembled WGS sequence"/>
</dbReference>
<proteinExistence type="predicted"/>
<dbReference type="Gene3D" id="3.90.550.10">
    <property type="entry name" value="Spore Coat Polysaccharide Biosynthesis Protein SpsA, Chain A"/>
    <property type="match status" value="1"/>
</dbReference>
<dbReference type="InterPro" id="IPR001173">
    <property type="entry name" value="Glyco_trans_2-like"/>
</dbReference>
<evidence type="ECO:0000313" key="3">
    <source>
        <dbReference type="Proteomes" id="UP001596435"/>
    </source>
</evidence>
<dbReference type="PANTHER" id="PTHR22916:SF3">
    <property type="entry name" value="UDP-GLCNAC:BETAGAL BETA-1,3-N-ACETYLGLUCOSAMINYLTRANSFERASE-LIKE PROTEIN 1"/>
    <property type="match status" value="1"/>
</dbReference>
<keyword evidence="3" id="KW-1185">Reference proteome</keyword>
<comment type="caution">
    <text evidence="2">The sequence shown here is derived from an EMBL/GenBank/DDBJ whole genome shotgun (WGS) entry which is preliminary data.</text>
</comment>
<accession>A0ABW2G5R3</accession>
<dbReference type="CDD" id="cd00761">
    <property type="entry name" value="Glyco_tranf_GTA_type"/>
    <property type="match status" value="1"/>
</dbReference>
<gene>
    <name evidence="2" type="ORF">ACFQMG_30530</name>
</gene>
<sequence>MAPRISVVVPIYNVERYLQECLESIAAQTFGDLECVMVDDGSTDSSAAIAEAFAAQDPRFRLVRQENKGLGAARNTGWRHLADGTEFLAFVDSDDTLPPGAYELMVRTLEESGSDFVAGNALRLRSTGYEQSHAHVRPFKETRLRTHVTELPALVTDRTAWNKVYRRSFFDRAGLTYPEGILYEDAPVSVPHHYLAARVDVLADHVYHWRVREGGDKSITQQRTDPRGLIDRIRSMELVRAWLIARPEPEFAAHLQSYDRNSLVEEIPMLFWSVPDGDAAYRSAYQQHVSRLLGAIGTEQLARLGVVLRVKYRLTLANRMASFVAVQRLHSSVREWRNRRADVRRTRAADRSRSADRPAELPVRLGVPADAVERS</sequence>
<reference evidence="3" key="1">
    <citation type="journal article" date="2019" name="Int. J. Syst. Evol. Microbiol.">
        <title>The Global Catalogue of Microorganisms (GCM) 10K type strain sequencing project: providing services to taxonomists for standard genome sequencing and annotation.</title>
        <authorList>
            <consortium name="The Broad Institute Genomics Platform"/>
            <consortium name="The Broad Institute Genome Sequencing Center for Infectious Disease"/>
            <person name="Wu L."/>
            <person name="Ma J."/>
        </authorList>
    </citation>
    <scope>NUCLEOTIDE SEQUENCE [LARGE SCALE GENOMIC DNA]</scope>
    <source>
        <strain evidence="3">CGMCC 1.12859</strain>
    </source>
</reference>
<protein>
    <submittedName>
        <fullName evidence="2">Glycosyltransferase family 2 protein</fullName>
    </submittedName>
</protein>
<dbReference type="RefSeq" id="WP_345704495.1">
    <property type="nucleotide sequence ID" value="NZ_BAABKV010000001.1"/>
</dbReference>
<evidence type="ECO:0000313" key="2">
    <source>
        <dbReference type="EMBL" id="MFC7183892.1"/>
    </source>
</evidence>
<name>A0ABW2G5R3_9ACTN</name>
<feature type="domain" description="Glycosyltransferase 2-like" evidence="1">
    <location>
        <begin position="6"/>
        <end position="171"/>
    </location>
</feature>
<organism evidence="2 3">
    <name type="scientific">Kitasatospora paranensis</name>
    <dbReference type="NCBI Taxonomy" id="258053"/>
    <lineage>
        <taxon>Bacteria</taxon>
        <taxon>Bacillati</taxon>
        <taxon>Actinomycetota</taxon>
        <taxon>Actinomycetes</taxon>
        <taxon>Kitasatosporales</taxon>
        <taxon>Streptomycetaceae</taxon>
        <taxon>Kitasatospora</taxon>
    </lineage>
</organism>
<dbReference type="EMBL" id="JBHTAJ010000081">
    <property type="protein sequence ID" value="MFC7183892.1"/>
    <property type="molecule type" value="Genomic_DNA"/>
</dbReference>
<dbReference type="SUPFAM" id="SSF53448">
    <property type="entry name" value="Nucleotide-diphospho-sugar transferases"/>
    <property type="match status" value="1"/>
</dbReference>